<dbReference type="Gene3D" id="3.90.70.10">
    <property type="entry name" value="Cysteine proteinases"/>
    <property type="match status" value="1"/>
</dbReference>
<dbReference type="SUPFAM" id="SSF54001">
    <property type="entry name" value="Cysteine proteinases"/>
    <property type="match status" value="1"/>
</dbReference>
<dbReference type="Pfam" id="PF00395">
    <property type="entry name" value="SLH"/>
    <property type="match status" value="1"/>
</dbReference>
<dbReference type="EMBL" id="LAZR01003090">
    <property type="protein sequence ID" value="KKN22145.1"/>
    <property type="molecule type" value="Genomic_DNA"/>
</dbReference>
<organism evidence="2">
    <name type="scientific">marine sediment metagenome</name>
    <dbReference type="NCBI Taxonomy" id="412755"/>
    <lineage>
        <taxon>unclassified sequences</taxon>
        <taxon>metagenomes</taxon>
        <taxon>ecological metagenomes</taxon>
    </lineage>
</organism>
<feature type="domain" description="SLH" evidence="1">
    <location>
        <begin position="222"/>
        <end position="280"/>
    </location>
</feature>
<gene>
    <name evidence="2" type="ORF">LCGC14_0918370</name>
</gene>
<name>A0A0F9NRQ4_9ZZZZ</name>
<evidence type="ECO:0000313" key="2">
    <source>
        <dbReference type="EMBL" id="KKN22145.1"/>
    </source>
</evidence>
<evidence type="ECO:0000259" key="1">
    <source>
        <dbReference type="PROSITE" id="PS51272"/>
    </source>
</evidence>
<sequence length="280" mass="31865">MNLFEEKYGGAFDKPDPRDYSAEHILGKDDMLLPESVKMTTEANNQGSSVKCTTYAVYAVGTILNEIEHKMKLKDYPDIGWELQKKFGTWSKQGDYIQTALKSIVKNGLHTNEGVYNIEGYIRIDKKDINYWLAKKYPIYTSALVTKDNFKKAKYTGIWGGNNGPRVGGHAIALVGYKPYYVHALNSYGPKWGKFEDGTFLIKDKDLEALGHCYILHDHVDAKRIFKDVTANSWVYDAVSWAKKEGLVVGYPDGTFRPSASISRAEMIQILYNYHEKFNK</sequence>
<reference evidence="2" key="1">
    <citation type="journal article" date="2015" name="Nature">
        <title>Complex archaea that bridge the gap between prokaryotes and eukaryotes.</title>
        <authorList>
            <person name="Spang A."/>
            <person name="Saw J.H."/>
            <person name="Jorgensen S.L."/>
            <person name="Zaremba-Niedzwiedzka K."/>
            <person name="Martijn J."/>
            <person name="Lind A.E."/>
            <person name="van Eijk R."/>
            <person name="Schleper C."/>
            <person name="Guy L."/>
            <person name="Ettema T.J."/>
        </authorList>
    </citation>
    <scope>NUCLEOTIDE SEQUENCE</scope>
</reference>
<comment type="caution">
    <text evidence="2">The sequence shown here is derived from an EMBL/GenBank/DDBJ whole genome shotgun (WGS) entry which is preliminary data.</text>
</comment>
<proteinExistence type="predicted"/>
<protein>
    <recommendedName>
        <fullName evidence="1">SLH domain-containing protein</fullName>
    </recommendedName>
</protein>
<dbReference type="InterPro" id="IPR038765">
    <property type="entry name" value="Papain-like_cys_pep_sf"/>
</dbReference>
<accession>A0A0F9NRQ4</accession>
<dbReference type="InterPro" id="IPR001119">
    <property type="entry name" value="SLH_dom"/>
</dbReference>
<dbReference type="AlphaFoldDB" id="A0A0F9NRQ4"/>
<dbReference type="PROSITE" id="PS51272">
    <property type="entry name" value="SLH"/>
    <property type="match status" value="1"/>
</dbReference>